<dbReference type="Gene3D" id="3.40.1280.10">
    <property type="match status" value="2"/>
</dbReference>
<evidence type="ECO:0000256" key="2">
    <source>
        <dbReference type="SAM" id="MobiDB-lite"/>
    </source>
</evidence>
<feature type="compositionally biased region" description="Basic residues" evidence="2">
    <location>
        <begin position="15"/>
        <end position="27"/>
    </location>
</feature>
<feature type="compositionally biased region" description="Low complexity" evidence="2">
    <location>
        <begin position="67"/>
        <end position="76"/>
    </location>
</feature>
<name>A0A316UE93_9BASI</name>
<dbReference type="SUPFAM" id="SSF75217">
    <property type="entry name" value="alpha/beta knot"/>
    <property type="match status" value="1"/>
</dbReference>
<dbReference type="Pfam" id="PF02598">
    <property type="entry name" value="Methyltrn_RNA_3"/>
    <property type="match status" value="1"/>
</dbReference>
<dbReference type="InterPro" id="IPR012340">
    <property type="entry name" value="NA-bd_OB-fold"/>
</dbReference>
<protein>
    <submittedName>
        <fullName evidence="3">DUF171-domain-containing protein</fullName>
    </submittedName>
</protein>
<dbReference type="STRING" id="1684307.A0A316UE93"/>
<dbReference type="InterPro" id="IPR003750">
    <property type="entry name" value="Put_MeTrfase-C9orf114-like"/>
</dbReference>
<proteinExistence type="inferred from homology"/>
<dbReference type="PANTHER" id="PTHR12150">
    <property type="entry name" value="CLASS IV SAM-BINDING METHYLTRANSFERASE-RELATED"/>
    <property type="match status" value="1"/>
</dbReference>
<dbReference type="OrthoDB" id="361029at2759"/>
<feature type="compositionally biased region" description="Low complexity" evidence="2">
    <location>
        <begin position="377"/>
        <end position="386"/>
    </location>
</feature>
<dbReference type="AlphaFoldDB" id="A0A316UE93"/>
<accession>A0A316UE93</accession>
<organism evidence="3 4">
    <name type="scientific">Pseudomicrostroma glucosiphilum</name>
    <dbReference type="NCBI Taxonomy" id="1684307"/>
    <lineage>
        <taxon>Eukaryota</taxon>
        <taxon>Fungi</taxon>
        <taxon>Dikarya</taxon>
        <taxon>Basidiomycota</taxon>
        <taxon>Ustilaginomycotina</taxon>
        <taxon>Exobasidiomycetes</taxon>
        <taxon>Microstromatales</taxon>
        <taxon>Microstromatales incertae sedis</taxon>
        <taxon>Pseudomicrostroma</taxon>
    </lineage>
</organism>
<evidence type="ECO:0000313" key="3">
    <source>
        <dbReference type="EMBL" id="PWN23228.1"/>
    </source>
</evidence>
<feature type="region of interest" description="Disordered" evidence="2">
    <location>
        <begin position="374"/>
        <end position="394"/>
    </location>
</feature>
<dbReference type="RefSeq" id="XP_025350388.1">
    <property type="nucleotide sequence ID" value="XM_025491751.1"/>
</dbReference>
<gene>
    <name evidence="3" type="ORF">BCV69DRAFT_280841</name>
</gene>
<dbReference type="GeneID" id="37013485"/>
<dbReference type="Proteomes" id="UP000245942">
    <property type="component" value="Unassembled WGS sequence"/>
</dbReference>
<reference evidence="3 4" key="1">
    <citation type="journal article" date="2018" name="Mol. Biol. Evol.">
        <title>Broad Genomic Sampling Reveals a Smut Pathogenic Ancestry of the Fungal Clade Ustilaginomycotina.</title>
        <authorList>
            <person name="Kijpornyongpan T."/>
            <person name="Mondo S.J."/>
            <person name="Barry K."/>
            <person name="Sandor L."/>
            <person name="Lee J."/>
            <person name="Lipzen A."/>
            <person name="Pangilinan J."/>
            <person name="LaButti K."/>
            <person name="Hainaut M."/>
            <person name="Henrissat B."/>
            <person name="Grigoriev I.V."/>
            <person name="Spatafora J.W."/>
            <person name="Aime M.C."/>
        </authorList>
    </citation>
    <scope>NUCLEOTIDE SEQUENCE [LARGE SCALE GENOMIC DNA]</scope>
    <source>
        <strain evidence="3 4">MCA 4718</strain>
    </source>
</reference>
<dbReference type="InterPro" id="IPR029028">
    <property type="entry name" value="Alpha/beta_knot_MTases"/>
</dbReference>
<dbReference type="EMBL" id="KZ819322">
    <property type="protein sequence ID" value="PWN23228.1"/>
    <property type="molecule type" value="Genomic_DNA"/>
</dbReference>
<dbReference type="SUPFAM" id="SSF50249">
    <property type="entry name" value="Nucleic acid-binding proteins"/>
    <property type="match status" value="1"/>
</dbReference>
<dbReference type="InterPro" id="IPR029026">
    <property type="entry name" value="tRNA_m1G_MTases_N"/>
</dbReference>
<sequence length="476" mass="50716">MPEPATVTGESSSGSRKRPRKRARKSKAKADGHAADGSDGEQEQVAKQGDEAEAGPSAPASKPEPVPQQVSVGSSSLKPNKTPAIPAPVAPAILSSNPHKPSVLPRPSIYGPRKYTLSVALPSSIVLNAQTMELKTRLVGSIARICAVFNVDEIIVFNEGLDQQSGPLYEAQGSYSGGGGGDREVFDPDSFTAMILQYLETPQYLRKQLFPMHPNLRLAGLLPPLDCPHHLRFEEESPYREGIVVEEPHYTSHRVNDSGNTVWVNVGSREAMQCRVAGGAKAVLPPSGARVTVEMPKSGRGLGTLVSPRTPVQNSGLYWGYSVRLASSLSQVFTSCPFSSPSASADSDQPAEYDLVIGTAERGDSLTDLLYATQTGSSVPSSKPSSTGLGASESEVNPLPAEGFTHALLLFGGLSGLEVAIERDEGIPLGLEDARELCDYWVDAVEGQGSRTVRTEEAITITLARLKTTFEQLGRR</sequence>
<evidence type="ECO:0000256" key="1">
    <source>
        <dbReference type="ARBA" id="ARBA00009841"/>
    </source>
</evidence>
<dbReference type="CDD" id="cd18086">
    <property type="entry name" value="HsC9orf114-like"/>
    <property type="match status" value="1"/>
</dbReference>
<dbReference type="PANTHER" id="PTHR12150:SF13">
    <property type="entry name" value="METHYLTRANSFERASE C9ORF114-RELATED"/>
    <property type="match status" value="1"/>
</dbReference>
<evidence type="ECO:0000313" key="4">
    <source>
        <dbReference type="Proteomes" id="UP000245942"/>
    </source>
</evidence>
<feature type="region of interest" description="Disordered" evidence="2">
    <location>
        <begin position="1"/>
        <end position="101"/>
    </location>
</feature>
<keyword evidence="4" id="KW-1185">Reference proteome</keyword>
<comment type="similarity">
    <text evidence="1">Belongs to the class IV-like SAM-binding methyltransferase superfamily.</text>
</comment>